<proteinExistence type="predicted"/>
<reference evidence="1 2" key="1">
    <citation type="journal article" date="2014" name="Genome Announc.">
        <title>Complete Genome Sequence of Mycoplasma ovis Strain Michigan, a Hemoplasma of Sheep with Two Distinct 16S rRNA Genes.</title>
        <authorList>
            <person name="Deshuillers P.L."/>
            <person name="Santos A.P."/>
            <person name="do Nascimento N.C."/>
            <person name="Hampel J.A."/>
            <person name="Bergin I.L."/>
            <person name="Dyson M.C."/>
            <person name="Messick J.B."/>
        </authorList>
    </citation>
    <scope>NUCLEOTIDE SEQUENCE [LARGE SCALE GENOMIC DNA]</scope>
    <source>
        <strain evidence="1 2">Michigan</strain>
    </source>
</reference>
<accession>A0ABN4BRF4</accession>
<dbReference type="EMBL" id="CP006935">
    <property type="protein sequence ID" value="AHC40473.1"/>
    <property type="molecule type" value="Genomic_DNA"/>
</dbReference>
<gene>
    <name evidence="1" type="ORF">OVS_03625</name>
</gene>
<dbReference type="Proteomes" id="UP000018745">
    <property type="component" value="Chromosome"/>
</dbReference>
<organism evidence="1 2">
    <name type="scientific">Mycoplasma ovis str. Michigan</name>
    <dbReference type="NCBI Taxonomy" id="1415773"/>
    <lineage>
        <taxon>Bacteria</taxon>
        <taxon>Bacillati</taxon>
        <taxon>Mycoplasmatota</taxon>
        <taxon>Mollicutes</taxon>
        <taxon>Mycoplasmataceae</taxon>
        <taxon>Mycoplasma</taxon>
    </lineage>
</organism>
<evidence type="ECO:0000313" key="2">
    <source>
        <dbReference type="Proteomes" id="UP000018745"/>
    </source>
</evidence>
<sequence>MESTVVSFSLNPSEFPKLIDKKWEDLEELSLTPRLDDVFTLGLVFKNQKVAGEIEISMNGLDS</sequence>
<evidence type="ECO:0000313" key="1">
    <source>
        <dbReference type="EMBL" id="AHC40473.1"/>
    </source>
</evidence>
<dbReference type="RefSeq" id="WP_024071483.1">
    <property type="nucleotide sequence ID" value="NC_023062.1"/>
</dbReference>
<name>A0ABN4BRF4_9MOLU</name>
<keyword evidence="2" id="KW-1185">Reference proteome</keyword>
<protein>
    <submittedName>
        <fullName evidence="1">Uncharacterized protein</fullName>
    </submittedName>
</protein>